<dbReference type="SMART" id="SM00490">
    <property type="entry name" value="HELICc"/>
    <property type="match status" value="1"/>
</dbReference>
<feature type="binding site" evidence="12">
    <location>
        <begin position="37"/>
        <end position="44"/>
    </location>
    <ligand>
        <name>ATP</name>
        <dbReference type="ChEBI" id="CHEBI:30616"/>
    </ligand>
</feature>
<evidence type="ECO:0000256" key="13">
    <source>
        <dbReference type="RuleBase" id="RU003587"/>
    </source>
</evidence>
<evidence type="ECO:0000256" key="5">
    <source>
        <dbReference type="ARBA" id="ARBA00022763"/>
    </source>
</evidence>
<dbReference type="PROSITE" id="PS51194">
    <property type="entry name" value="HELICASE_CTER"/>
    <property type="match status" value="1"/>
</dbReference>
<dbReference type="GO" id="GO:0006289">
    <property type="term" value="P:nucleotide-excision repair"/>
    <property type="evidence" value="ECO:0007669"/>
    <property type="project" value="UniProtKB-UniRule"/>
</dbReference>
<dbReference type="InterPro" id="IPR004807">
    <property type="entry name" value="UvrB"/>
</dbReference>
<keyword evidence="20" id="KW-1185">Reference proteome</keyword>
<feature type="region of interest" description="Disordered" evidence="15">
    <location>
        <begin position="650"/>
        <end position="682"/>
    </location>
</feature>
<dbReference type="NCBIfam" id="TIGR00631">
    <property type="entry name" value="uvrb"/>
    <property type="match status" value="1"/>
</dbReference>
<dbReference type="PATRIC" id="fig|476652.3.peg.980"/>
<comment type="subunit">
    <text evidence="10 12 13">Forms a heterotetramer with UvrA during the search for lesions. Interacts with UvrC in an incision complex.</text>
</comment>
<dbReference type="PANTHER" id="PTHR24029:SF0">
    <property type="entry name" value="UVRABC SYSTEM PROTEIN B"/>
    <property type="match status" value="1"/>
</dbReference>
<comment type="similarity">
    <text evidence="2 12 13">Belongs to the UvrB family.</text>
</comment>
<keyword evidence="3 12" id="KW-0963">Cytoplasm</keyword>
<comment type="subcellular location">
    <subcellularLocation>
        <location evidence="1 12 13">Cytoplasm</location>
    </subcellularLocation>
</comment>
<evidence type="ECO:0000256" key="6">
    <source>
        <dbReference type="ARBA" id="ARBA00022769"/>
    </source>
</evidence>
<keyword evidence="4 12" id="KW-0547">Nucleotide-binding</keyword>
<evidence type="ECO:0000256" key="9">
    <source>
        <dbReference type="ARBA" id="ARBA00023204"/>
    </source>
</evidence>
<dbReference type="Pfam" id="PF17757">
    <property type="entry name" value="UvrB_inter"/>
    <property type="match status" value="1"/>
</dbReference>
<evidence type="ECO:0000256" key="14">
    <source>
        <dbReference type="SAM" id="Coils"/>
    </source>
</evidence>
<comment type="domain">
    <text evidence="12">The beta-hairpin motif is involved in DNA binding.</text>
</comment>
<dbReference type="InterPro" id="IPR006935">
    <property type="entry name" value="Helicase/UvrB_N"/>
</dbReference>
<evidence type="ECO:0000256" key="4">
    <source>
        <dbReference type="ARBA" id="ARBA00022741"/>
    </source>
</evidence>
<evidence type="ECO:0000256" key="15">
    <source>
        <dbReference type="SAM" id="MobiDB-lite"/>
    </source>
</evidence>
<dbReference type="STRING" id="476652.DEAC_c09510"/>
<dbReference type="SUPFAM" id="SSF46600">
    <property type="entry name" value="C-terminal UvrC-binding domain of UvrB"/>
    <property type="match status" value="1"/>
</dbReference>
<dbReference type="HAMAP" id="MF_00204">
    <property type="entry name" value="UvrB"/>
    <property type="match status" value="1"/>
</dbReference>
<reference evidence="19 20" key="1">
    <citation type="submission" date="2015-06" db="EMBL/GenBank/DDBJ databases">
        <title>Draft genome of the moderately acidophilic sulfate reducer Candidatus Desulfosporosinus acididurans strain M1.</title>
        <authorList>
            <person name="Poehlein A."/>
            <person name="Petzsch P."/>
            <person name="Johnson B.D."/>
            <person name="Schloemann M."/>
            <person name="Daniel R."/>
            <person name="Muehling M."/>
        </authorList>
    </citation>
    <scope>NUCLEOTIDE SEQUENCE [LARGE SCALE GENOMIC DNA]</scope>
    <source>
        <strain evidence="19 20">M1</strain>
    </source>
</reference>
<evidence type="ECO:0000313" key="19">
    <source>
        <dbReference type="EMBL" id="KLU67017.1"/>
    </source>
</evidence>
<protein>
    <recommendedName>
        <fullName evidence="11 12">UvrABC system protein B</fullName>
        <shortName evidence="12">Protein UvrB</shortName>
    </recommendedName>
    <alternativeName>
        <fullName evidence="12">Excinuclease ABC subunit B</fullName>
    </alternativeName>
</protein>
<evidence type="ECO:0000259" key="16">
    <source>
        <dbReference type="PROSITE" id="PS50151"/>
    </source>
</evidence>
<dbReference type="Gene3D" id="4.10.860.10">
    <property type="entry name" value="UVR domain"/>
    <property type="match status" value="1"/>
</dbReference>
<comment type="function">
    <text evidence="12">The UvrABC repair system catalyzes the recognition and processing of DNA lesions. A damage recognition complex composed of 2 UvrA and 2 UvrB subunits scans DNA for abnormalities. Upon binding of the UvrA(2)B(2) complex to a putative damaged site, the DNA wraps around one UvrB monomer. DNA wrap is dependent on ATP binding by UvrB and probably causes local melting of the DNA helix, facilitating insertion of UvrB beta-hairpin between the DNA strands. Then UvrB probes one DNA strand for the presence of a lesion. If a lesion is found the UvrA subunits dissociate and the UvrB-DNA preincision complex is formed. This complex is subsequently bound by UvrC and the second UvrB is released. If no lesion is found, the DNA wraps around the other UvrB subunit that will check the other stand for damage.</text>
</comment>
<evidence type="ECO:0000259" key="18">
    <source>
        <dbReference type="PROSITE" id="PS51194"/>
    </source>
</evidence>
<organism evidence="19 20">
    <name type="scientific">Desulfosporosinus acididurans</name>
    <dbReference type="NCBI Taxonomy" id="476652"/>
    <lineage>
        <taxon>Bacteria</taxon>
        <taxon>Bacillati</taxon>
        <taxon>Bacillota</taxon>
        <taxon>Clostridia</taxon>
        <taxon>Eubacteriales</taxon>
        <taxon>Desulfitobacteriaceae</taxon>
        <taxon>Desulfosporosinus</taxon>
    </lineage>
</organism>
<evidence type="ECO:0000256" key="1">
    <source>
        <dbReference type="ARBA" id="ARBA00004496"/>
    </source>
</evidence>
<dbReference type="GO" id="GO:0005524">
    <property type="term" value="F:ATP binding"/>
    <property type="evidence" value="ECO:0007669"/>
    <property type="project" value="UniProtKB-UniRule"/>
</dbReference>
<dbReference type="AlphaFoldDB" id="A0A0J1FUQ5"/>
<gene>
    <name evidence="19" type="primary">uvrB_1</name>
    <name evidence="12" type="synonym">uvrB</name>
    <name evidence="19" type="ORF">DEAC_c09510</name>
</gene>
<dbReference type="InterPro" id="IPR014001">
    <property type="entry name" value="Helicase_ATP-bd"/>
</dbReference>
<dbReference type="InterPro" id="IPR027417">
    <property type="entry name" value="P-loop_NTPase"/>
</dbReference>
<dbReference type="SUPFAM" id="SSF52540">
    <property type="entry name" value="P-loop containing nucleoside triphosphate hydrolases"/>
    <property type="match status" value="2"/>
</dbReference>
<evidence type="ECO:0000256" key="7">
    <source>
        <dbReference type="ARBA" id="ARBA00022840"/>
    </source>
</evidence>
<feature type="domain" description="Helicase ATP-binding" evidence="17">
    <location>
        <begin position="24"/>
        <end position="158"/>
    </location>
</feature>
<dbReference type="NCBIfam" id="NF003673">
    <property type="entry name" value="PRK05298.1"/>
    <property type="match status" value="1"/>
</dbReference>
<feature type="short sequence motif" description="Beta-hairpin" evidence="12">
    <location>
        <begin position="90"/>
        <end position="113"/>
    </location>
</feature>
<feature type="coiled-coil region" evidence="14">
    <location>
        <begin position="255"/>
        <end position="289"/>
    </location>
</feature>
<dbReference type="InterPro" id="IPR024759">
    <property type="entry name" value="UvrB_YAD/RRR_dom"/>
</dbReference>
<keyword evidence="12 13" id="KW-0742">SOS response</keyword>
<evidence type="ECO:0000256" key="11">
    <source>
        <dbReference type="ARBA" id="ARBA00029504"/>
    </source>
</evidence>
<dbReference type="GO" id="GO:0009380">
    <property type="term" value="C:excinuclease repair complex"/>
    <property type="evidence" value="ECO:0007669"/>
    <property type="project" value="InterPro"/>
</dbReference>
<keyword evidence="9 12" id="KW-0234">DNA repair</keyword>
<dbReference type="GO" id="GO:0003677">
    <property type="term" value="F:DNA binding"/>
    <property type="evidence" value="ECO:0007669"/>
    <property type="project" value="UniProtKB-UniRule"/>
</dbReference>
<proteinExistence type="inferred from homology"/>
<feature type="domain" description="Helicase C-terminal" evidence="18">
    <location>
        <begin position="428"/>
        <end position="590"/>
    </location>
</feature>
<keyword evidence="8 12" id="KW-0267">Excision nuclease</keyword>
<feature type="domain" description="UVR" evidence="16">
    <location>
        <begin position="616"/>
        <end position="651"/>
    </location>
</feature>
<dbReference type="EMBL" id="LDZY01000003">
    <property type="protein sequence ID" value="KLU67017.1"/>
    <property type="molecule type" value="Genomic_DNA"/>
</dbReference>
<comment type="caution">
    <text evidence="19">The sequence shown here is derived from an EMBL/GenBank/DDBJ whole genome shotgun (WGS) entry which is preliminary data.</text>
</comment>
<accession>A0A0J1FUQ5</accession>
<dbReference type="SMART" id="SM00487">
    <property type="entry name" value="DEXDc"/>
    <property type="match status" value="1"/>
</dbReference>
<dbReference type="CDD" id="cd18790">
    <property type="entry name" value="SF2_C_UvrB"/>
    <property type="match status" value="1"/>
</dbReference>
<keyword evidence="7 12" id="KW-0067">ATP-binding</keyword>
<name>A0A0J1FUQ5_9FIRM</name>
<dbReference type="PANTHER" id="PTHR24029">
    <property type="entry name" value="UVRABC SYSTEM PROTEIN B"/>
    <property type="match status" value="1"/>
</dbReference>
<dbReference type="InterPro" id="IPR001943">
    <property type="entry name" value="UVR_dom"/>
</dbReference>
<dbReference type="Pfam" id="PF04851">
    <property type="entry name" value="ResIII"/>
    <property type="match status" value="1"/>
</dbReference>
<dbReference type="InterPro" id="IPR036876">
    <property type="entry name" value="UVR_dom_sf"/>
</dbReference>
<evidence type="ECO:0000256" key="2">
    <source>
        <dbReference type="ARBA" id="ARBA00008533"/>
    </source>
</evidence>
<dbReference type="PROSITE" id="PS50151">
    <property type="entry name" value="UVR"/>
    <property type="match status" value="1"/>
</dbReference>
<dbReference type="Pfam" id="PF02151">
    <property type="entry name" value="UVR"/>
    <property type="match status" value="1"/>
</dbReference>
<dbReference type="InterPro" id="IPR041471">
    <property type="entry name" value="UvrB_inter"/>
</dbReference>
<dbReference type="GO" id="GO:0005737">
    <property type="term" value="C:cytoplasm"/>
    <property type="evidence" value="ECO:0007669"/>
    <property type="project" value="UniProtKB-SubCell"/>
</dbReference>
<evidence type="ECO:0000256" key="12">
    <source>
        <dbReference type="HAMAP-Rule" id="MF_00204"/>
    </source>
</evidence>
<evidence type="ECO:0000256" key="10">
    <source>
        <dbReference type="ARBA" id="ARBA00026033"/>
    </source>
</evidence>
<dbReference type="Gene3D" id="3.40.50.300">
    <property type="entry name" value="P-loop containing nucleotide triphosphate hydrolases"/>
    <property type="match status" value="3"/>
</dbReference>
<keyword evidence="5 12" id="KW-0227">DNA damage</keyword>
<evidence type="ECO:0000256" key="3">
    <source>
        <dbReference type="ARBA" id="ARBA00022490"/>
    </source>
</evidence>
<keyword evidence="14" id="KW-0175">Coiled coil</keyword>
<dbReference type="RefSeq" id="WP_047808868.1">
    <property type="nucleotide sequence ID" value="NZ_LDZY01000003.1"/>
</dbReference>
<feature type="compositionally biased region" description="Basic residues" evidence="15">
    <location>
        <begin position="669"/>
        <end position="682"/>
    </location>
</feature>
<keyword evidence="6 12" id="KW-0228">DNA excision</keyword>
<dbReference type="InterPro" id="IPR001650">
    <property type="entry name" value="Helicase_C-like"/>
</dbReference>
<dbReference type="GO" id="GO:0009381">
    <property type="term" value="F:excinuclease ABC activity"/>
    <property type="evidence" value="ECO:0007669"/>
    <property type="project" value="UniProtKB-UniRule"/>
</dbReference>
<evidence type="ECO:0000256" key="8">
    <source>
        <dbReference type="ARBA" id="ARBA00022881"/>
    </source>
</evidence>
<dbReference type="GO" id="GO:0016887">
    <property type="term" value="F:ATP hydrolysis activity"/>
    <property type="evidence" value="ECO:0007669"/>
    <property type="project" value="InterPro"/>
</dbReference>
<sequence length="682" mass="77852">MEFRLHAPYQSSGDQPQAVESLAAGVKEGRRFQTLLGVTGSGKTFTMANIITKVQRPTLVLAHNKTLAAQLYSEFKEYFPENAVEYFVSYYDYYQPEAYVPSSDTFIEKDASINDEIEKLRHSATAALFERRDVLVVASVSCIYGLGSPEEYRDLVLSLRQGQVIDRNDILRKLISIQYDRNDIAFTRGTFRVRGDVVEVYPASSSEKVLRVEMFGDEIEHIYEINVLTGEILGERNHVAIFPNSHYVTAHEKVMKAAENIELELTERLQVLQSQNKLLEAQRLEQRTRYDLEMLREMGFCNGIENYSRHLTFREPGETPYTLLHYFPEDFLLFVDESHVSIPQVRGMYEGDRSRKTTLVDFGFRLPSALDNRPLTFTEFERIINQIVFVSATPGPYELAHCPTVVEQIIRPTGLLDPEVVVRPTKGQIDDLLGEIRERISRSERVLITTLTKKMAEDLTDYLKNLEIKVKYLHSDIKTLERVEILRELRLGMIDVVVGINLLREGLDLPEVSLVAILDADKEGFLRSDRSLIQTIGRAARNAQGKVIMYGDKITQSMQVALDETNRRRAIQMAYNEKMGIIPQTIRKIVHDAPEATKVAETKQAYGSQLPPEELAALIASLEQEMRLAAQNLDFERAAEIRDAMIELKGEENKYKMTSQQRGSGSRYNRAKSNSKKRKKTS</sequence>
<evidence type="ECO:0000313" key="20">
    <source>
        <dbReference type="Proteomes" id="UP000036356"/>
    </source>
</evidence>
<evidence type="ECO:0000259" key="17">
    <source>
        <dbReference type="PROSITE" id="PS51192"/>
    </source>
</evidence>
<dbReference type="Pfam" id="PF00271">
    <property type="entry name" value="Helicase_C"/>
    <property type="match status" value="1"/>
</dbReference>
<dbReference type="Proteomes" id="UP000036356">
    <property type="component" value="Unassembled WGS sequence"/>
</dbReference>
<dbReference type="CDD" id="cd17916">
    <property type="entry name" value="DEXHc_UvrB"/>
    <property type="match status" value="1"/>
</dbReference>
<dbReference type="GO" id="GO:0009432">
    <property type="term" value="P:SOS response"/>
    <property type="evidence" value="ECO:0007669"/>
    <property type="project" value="UniProtKB-UniRule"/>
</dbReference>
<dbReference type="Pfam" id="PF12344">
    <property type="entry name" value="UvrB"/>
    <property type="match status" value="1"/>
</dbReference>
<dbReference type="PROSITE" id="PS51192">
    <property type="entry name" value="HELICASE_ATP_BIND_1"/>
    <property type="match status" value="1"/>
</dbReference>